<keyword evidence="1" id="KW-0862">Zinc</keyword>
<dbReference type="AlphaFoldDB" id="A0A1X2GTB0"/>
<dbReference type="PROSITE" id="PS50089">
    <property type="entry name" value="ZF_RING_2"/>
    <property type="match status" value="1"/>
</dbReference>
<evidence type="ECO:0000259" key="2">
    <source>
        <dbReference type="PROSITE" id="PS50089"/>
    </source>
</evidence>
<keyword evidence="1" id="KW-0479">Metal-binding</keyword>
<accession>A0A1X2GTB0</accession>
<organism evidence="3 4">
    <name type="scientific">Hesseltinella vesiculosa</name>
    <dbReference type="NCBI Taxonomy" id="101127"/>
    <lineage>
        <taxon>Eukaryota</taxon>
        <taxon>Fungi</taxon>
        <taxon>Fungi incertae sedis</taxon>
        <taxon>Mucoromycota</taxon>
        <taxon>Mucoromycotina</taxon>
        <taxon>Mucoromycetes</taxon>
        <taxon>Mucorales</taxon>
        <taxon>Cunninghamellaceae</taxon>
        <taxon>Hesseltinella</taxon>
    </lineage>
</organism>
<dbReference type="SUPFAM" id="SSF57850">
    <property type="entry name" value="RING/U-box"/>
    <property type="match status" value="1"/>
</dbReference>
<name>A0A1X2GTB0_9FUNG</name>
<dbReference type="GO" id="GO:0008270">
    <property type="term" value="F:zinc ion binding"/>
    <property type="evidence" value="ECO:0007669"/>
    <property type="project" value="UniProtKB-KW"/>
</dbReference>
<dbReference type="PANTHER" id="PTHR22765:SF434">
    <property type="entry name" value="GB|AAD18119.1-RELATED"/>
    <property type="match status" value="1"/>
</dbReference>
<feature type="domain" description="RING-type" evidence="2">
    <location>
        <begin position="38"/>
        <end position="80"/>
    </location>
</feature>
<dbReference type="InterPro" id="IPR001841">
    <property type="entry name" value="Znf_RING"/>
</dbReference>
<dbReference type="GO" id="GO:0061630">
    <property type="term" value="F:ubiquitin protein ligase activity"/>
    <property type="evidence" value="ECO:0007669"/>
    <property type="project" value="TreeGrafter"/>
</dbReference>
<dbReference type="OrthoDB" id="2289876at2759"/>
<dbReference type="Pfam" id="PF13639">
    <property type="entry name" value="zf-RING_2"/>
    <property type="match status" value="1"/>
</dbReference>
<dbReference type="Proteomes" id="UP000242146">
    <property type="component" value="Unassembled WGS sequence"/>
</dbReference>
<evidence type="ECO:0000256" key="1">
    <source>
        <dbReference type="PROSITE-ProRule" id="PRU00175"/>
    </source>
</evidence>
<evidence type="ECO:0000313" key="4">
    <source>
        <dbReference type="Proteomes" id="UP000242146"/>
    </source>
</evidence>
<dbReference type="PANTHER" id="PTHR22765">
    <property type="entry name" value="RING FINGER AND PROTEASE ASSOCIATED DOMAIN-CONTAINING"/>
    <property type="match status" value="1"/>
</dbReference>
<proteinExistence type="predicted"/>
<sequence>MAPGDNEPAQHSDPLPIAHPAEEKSLCHLLQDNANQICIVCLEDFLDQVSIIRELGCHHIYHAHCIDSWLSRNPCCPLCKTKCVLPEIDQNDNRESIASPGLSAL</sequence>
<dbReference type="InterPro" id="IPR051826">
    <property type="entry name" value="E3_ubiquitin-ligase_domain"/>
</dbReference>
<evidence type="ECO:0000313" key="3">
    <source>
        <dbReference type="EMBL" id="ORX60695.1"/>
    </source>
</evidence>
<gene>
    <name evidence="3" type="ORF">DM01DRAFT_1343130</name>
</gene>
<comment type="caution">
    <text evidence="3">The sequence shown here is derived from an EMBL/GenBank/DDBJ whole genome shotgun (WGS) entry which is preliminary data.</text>
</comment>
<dbReference type="STRING" id="101127.A0A1X2GTB0"/>
<dbReference type="EMBL" id="MCGT01000004">
    <property type="protein sequence ID" value="ORX60695.1"/>
    <property type="molecule type" value="Genomic_DNA"/>
</dbReference>
<keyword evidence="4" id="KW-1185">Reference proteome</keyword>
<protein>
    <recommendedName>
        <fullName evidence="2">RING-type domain-containing protein</fullName>
    </recommendedName>
</protein>
<dbReference type="SMART" id="SM00184">
    <property type="entry name" value="RING"/>
    <property type="match status" value="1"/>
</dbReference>
<dbReference type="InterPro" id="IPR013083">
    <property type="entry name" value="Znf_RING/FYVE/PHD"/>
</dbReference>
<dbReference type="GO" id="GO:0006511">
    <property type="term" value="P:ubiquitin-dependent protein catabolic process"/>
    <property type="evidence" value="ECO:0007669"/>
    <property type="project" value="TreeGrafter"/>
</dbReference>
<dbReference type="Gene3D" id="3.30.40.10">
    <property type="entry name" value="Zinc/RING finger domain, C3HC4 (zinc finger)"/>
    <property type="match status" value="1"/>
</dbReference>
<keyword evidence="1" id="KW-0863">Zinc-finger</keyword>
<reference evidence="3 4" key="1">
    <citation type="submission" date="2016-07" db="EMBL/GenBank/DDBJ databases">
        <title>Pervasive Adenine N6-methylation of Active Genes in Fungi.</title>
        <authorList>
            <consortium name="DOE Joint Genome Institute"/>
            <person name="Mondo S.J."/>
            <person name="Dannebaum R.O."/>
            <person name="Kuo R.C."/>
            <person name="Labutti K."/>
            <person name="Haridas S."/>
            <person name="Kuo A."/>
            <person name="Salamov A."/>
            <person name="Ahrendt S.R."/>
            <person name="Lipzen A."/>
            <person name="Sullivan W."/>
            <person name="Andreopoulos W.B."/>
            <person name="Clum A."/>
            <person name="Lindquist E."/>
            <person name="Daum C."/>
            <person name="Ramamoorthy G.K."/>
            <person name="Gryganskyi A."/>
            <person name="Culley D."/>
            <person name="Magnuson J.K."/>
            <person name="James T.Y."/>
            <person name="O'Malley M.A."/>
            <person name="Stajich J.E."/>
            <person name="Spatafora J.W."/>
            <person name="Visel A."/>
            <person name="Grigoriev I.V."/>
        </authorList>
    </citation>
    <scope>NUCLEOTIDE SEQUENCE [LARGE SCALE GENOMIC DNA]</scope>
    <source>
        <strain evidence="3 4">NRRL 3301</strain>
    </source>
</reference>